<evidence type="ECO:0000313" key="2">
    <source>
        <dbReference type="Proteomes" id="UP001056819"/>
    </source>
</evidence>
<organism evidence="1 2">
    <name type="scientific">Conchiformibius steedae DSM 2580</name>
    <dbReference type="NCBI Taxonomy" id="1121352"/>
    <lineage>
        <taxon>Bacteria</taxon>
        <taxon>Pseudomonadati</taxon>
        <taxon>Pseudomonadota</taxon>
        <taxon>Betaproteobacteria</taxon>
        <taxon>Neisseriales</taxon>
        <taxon>Neisseriaceae</taxon>
        <taxon>Conchiformibius</taxon>
    </lineage>
</organism>
<dbReference type="Proteomes" id="UP001056819">
    <property type="component" value="Chromosome"/>
</dbReference>
<protein>
    <submittedName>
        <fullName evidence="1">Uncharacterized protein</fullName>
    </submittedName>
</protein>
<gene>
    <name evidence="1" type="ORF">LNQ82_02945</name>
</gene>
<dbReference type="RefSeq" id="WP_027022623.1">
    <property type="nucleotide sequence ID" value="NZ_CP097501.1"/>
</dbReference>
<name>A0AAE9KZR6_9NEIS</name>
<reference evidence="1" key="1">
    <citation type="submission" date="2022-05" db="EMBL/GenBank/DDBJ databases">
        <title>Alysiella filiformis genome sequencing.</title>
        <authorList>
            <person name="Viehboeck T."/>
        </authorList>
    </citation>
    <scope>NUCLEOTIDE SEQUENCE</scope>
    <source>
        <strain evidence="1">DSM 2580</strain>
    </source>
</reference>
<proteinExistence type="predicted"/>
<accession>A0AAE9KZR6</accession>
<dbReference type="EMBL" id="CP097501">
    <property type="protein sequence ID" value="URD68138.1"/>
    <property type="molecule type" value="Genomic_DNA"/>
</dbReference>
<dbReference type="AlphaFoldDB" id="A0AAE9KZR6"/>
<sequence length="109" mass="12604">MSNLKDFMRQIARCFGNYPPPHPCRGISIYKNSWYLVLQVNDSECGIQRGDCIKWAGLQESDEVVILTPFTFLRLKRERKDRVADMVSLNLTHLSGMSLRPIDMKARKS</sequence>
<evidence type="ECO:0000313" key="1">
    <source>
        <dbReference type="EMBL" id="URD68138.1"/>
    </source>
</evidence>